<protein>
    <submittedName>
        <fullName evidence="1">Uncharacterized protein</fullName>
    </submittedName>
</protein>
<accession>A0A2P8FMJ6</accession>
<dbReference type="RefSeq" id="WP_229211184.1">
    <property type="nucleotide sequence ID" value="NZ_PYAS01000018.1"/>
</dbReference>
<dbReference type="AlphaFoldDB" id="A0A2P8FMJ6"/>
<evidence type="ECO:0000313" key="1">
    <source>
        <dbReference type="EMBL" id="PSL22922.1"/>
    </source>
</evidence>
<dbReference type="PROSITE" id="PS51257">
    <property type="entry name" value="PROKAR_LIPOPROTEIN"/>
    <property type="match status" value="1"/>
</dbReference>
<comment type="caution">
    <text evidence="1">The sequence shown here is derived from an EMBL/GenBank/DDBJ whole genome shotgun (WGS) entry which is preliminary data.</text>
</comment>
<evidence type="ECO:0000313" key="2">
    <source>
        <dbReference type="Proteomes" id="UP000241964"/>
    </source>
</evidence>
<proteinExistence type="predicted"/>
<sequence>MKDGKAGRERRIRKCLVHSLLLVTLSLLSCGTDSEVKPESAPGLTKAEFLGRMIVQERYWRIEEISRQEEDQIATLNVREKTTLLNSHYLNEVIPFVAVQFGRGYYGKGVVTELQMTGAYGKVPFGEFQCTLMLKSKKESGEWSWDSERKMMKLPLPESLQSLAAAMSGTDWQPDSGYVASEPAPLFRGVEEARRAASPERIRILVEEQTVQGKITYAFTMRAAWLTDVETRDAEHKFGVSLY</sequence>
<gene>
    <name evidence="1" type="ORF">CLV60_11854</name>
</gene>
<name>A0A2P8FMJ6_9BACT</name>
<reference evidence="1 2" key="1">
    <citation type="submission" date="2018-03" db="EMBL/GenBank/DDBJ databases">
        <title>Genomic Encyclopedia of Archaeal and Bacterial Type Strains, Phase II (KMG-II): from individual species to whole genera.</title>
        <authorList>
            <person name="Goeker M."/>
        </authorList>
    </citation>
    <scope>NUCLEOTIDE SEQUENCE [LARGE SCALE GENOMIC DNA]</scope>
    <source>
        <strain evidence="1 2">DSM 29057</strain>
    </source>
</reference>
<keyword evidence="2" id="KW-1185">Reference proteome</keyword>
<organism evidence="1 2">
    <name type="scientific">Dyadobacter jiangsuensis</name>
    <dbReference type="NCBI Taxonomy" id="1591085"/>
    <lineage>
        <taxon>Bacteria</taxon>
        <taxon>Pseudomonadati</taxon>
        <taxon>Bacteroidota</taxon>
        <taxon>Cytophagia</taxon>
        <taxon>Cytophagales</taxon>
        <taxon>Spirosomataceae</taxon>
        <taxon>Dyadobacter</taxon>
    </lineage>
</organism>
<dbReference type="Proteomes" id="UP000241964">
    <property type="component" value="Unassembled WGS sequence"/>
</dbReference>
<dbReference type="EMBL" id="PYAS01000018">
    <property type="protein sequence ID" value="PSL22922.1"/>
    <property type="molecule type" value="Genomic_DNA"/>
</dbReference>